<dbReference type="EMBL" id="QXFU01002710">
    <property type="protein sequence ID" value="KAE8982408.1"/>
    <property type="molecule type" value="Genomic_DNA"/>
</dbReference>
<organism evidence="3 4">
    <name type="scientific">Phytophthora rubi</name>
    <dbReference type="NCBI Taxonomy" id="129364"/>
    <lineage>
        <taxon>Eukaryota</taxon>
        <taxon>Sar</taxon>
        <taxon>Stramenopiles</taxon>
        <taxon>Oomycota</taxon>
        <taxon>Peronosporomycetes</taxon>
        <taxon>Peronosporales</taxon>
        <taxon>Peronosporaceae</taxon>
        <taxon>Phytophthora</taxon>
    </lineage>
</organism>
<accession>A0A6A3IPN5</accession>
<comment type="caution">
    <text evidence="3">The sequence shown here is derived from an EMBL/GenBank/DDBJ whole genome shotgun (WGS) entry which is preliminary data.</text>
</comment>
<dbReference type="OrthoDB" id="10282817at2759"/>
<evidence type="ECO:0000256" key="1">
    <source>
        <dbReference type="SAM" id="SignalP"/>
    </source>
</evidence>
<dbReference type="Proteomes" id="UP000435112">
    <property type="component" value="Unassembled WGS sequence"/>
</dbReference>
<sequence length="135" mass="15617">MCGSCRLIFSGTTRSHSAMLLAWIIVLFETTEMRIVSNSPTSYSFLQRMLRPTNIISPRSKIHITLSRYYLLRYRFLGLNVDYIDPHTYRAKLAKVIQKKAQKLSIWLYSNENTCPLLIKVTTALLDTAPPWGIY</sequence>
<proteinExistence type="predicted"/>
<evidence type="ECO:0000313" key="5">
    <source>
        <dbReference type="Proteomes" id="UP000435112"/>
    </source>
</evidence>
<feature type="signal peptide" evidence="1">
    <location>
        <begin position="1"/>
        <end position="33"/>
    </location>
</feature>
<feature type="chain" id="PRO_5036164409" evidence="1">
    <location>
        <begin position="34"/>
        <end position="135"/>
    </location>
</feature>
<name>A0A6A3IPN5_9STRA</name>
<keyword evidence="1" id="KW-0732">Signal</keyword>
<evidence type="ECO:0000313" key="2">
    <source>
        <dbReference type="EMBL" id="KAE8982408.1"/>
    </source>
</evidence>
<evidence type="ECO:0000313" key="3">
    <source>
        <dbReference type="EMBL" id="KAE8984919.1"/>
    </source>
</evidence>
<protein>
    <submittedName>
        <fullName evidence="3">Uncharacterized protein</fullName>
    </submittedName>
</protein>
<evidence type="ECO:0000313" key="4">
    <source>
        <dbReference type="Proteomes" id="UP000429607"/>
    </source>
</evidence>
<dbReference type="Proteomes" id="UP000429607">
    <property type="component" value="Unassembled WGS sequence"/>
</dbReference>
<dbReference type="AlphaFoldDB" id="A0A6A3IPN5"/>
<reference evidence="4 5" key="1">
    <citation type="submission" date="2018-09" db="EMBL/GenBank/DDBJ databases">
        <title>Genomic investigation of the strawberry pathogen Phytophthora fragariae indicates pathogenicity is determined by transcriptional variation in three key races.</title>
        <authorList>
            <person name="Adams T.M."/>
            <person name="Armitage A.D."/>
            <person name="Sobczyk M.K."/>
            <person name="Bates H.J."/>
            <person name="Dunwell J.M."/>
            <person name="Nellist C.F."/>
            <person name="Harrison R.J."/>
        </authorList>
    </citation>
    <scope>NUCLEOTIDE SEQUENCE [LARGE SCALE GENOMIC DNA]</scope>
    <source>
        <strain evidence="3 4">SCRP249</strain>
        <strain evidence="2 5">SCRP324</strain>
    </source>
</reference>
<gene>
    <name evidence="3" type="ORF">PR001_g23045</name>
    <name evidence="2" type="ORF">PR002_g23539</name>
</gene>
<dbReference type="EMBL" id="QXFV01002658">
    <property type="protein sequence ID" value="KAE8984919.1"/>
    <property type="molecule type" value="Genomic_DNA"/>
</dbReference>